<organism evidence="1 2">
    <name type="scientific">Pendulispora rubella</name>
    <dbReference type="NCBI Taxonomy" id="2741070"/>
    <lineage>
        <taxon>Bacteria</taxon>
        <taxon>Pseudomonadati</taxon>
        <taxon>Myxococcota</taxon>
        <taxon>Myxococcia</taxon>
        <taxon>Myxococcales</taxon>
        <taxon>Sorangiineae</taxon>
        <taxon>Pendulisporaceae</taxon>
        <taxon>Pendulispora</taxon>
    </lineage>
</organism>
<evidence type="ECO:0000313" key="1">
    <source>
        <dbReference type="EMBL" id="WXB03431.1"/>
    </source>
</evidence>
<dbReference type="RefSeq" id="WP_394833061.1">
    <property type="nucleotide sequence ID" value="NZ_CP089929.1"/>
</dbReference>
<dbReference type="EMBL" id="CP089983">
    <property type="protein sequence ID" value="WXB03431.1"/>
    <property type="molecule type" value="Genomic_DNA"/>
</dbReference>
<name>A0ABZ2L2F5_9BACT</name>
<evidence type="ECO:0008006" key="3">
    <source>
        <dbReference type="Google" id="ProtNLM"/>
    </source>
</evidence>
<dbReference type="InterPro" id="IPR011008">
    <property type="entry name" value="Dimeric_a/b-barrel"/>
</dbReference>
<protein>
    <recommendedName>
        <fullName evidence="3">ABM domain-containing protein</fullName>
    </recommendedName>
</protein>
<accession>A0ABZ2L2F5</accession>
<reference evidence="1" key="1">
    <citation type="submission" date="2021-12" db="EMBL/GenBank/DDBJ databases">
        <title>Discovery of the Pendulisporaceae a myxobacterial family with distinct sporulation behavior and unique specialized metabolism.</title>
        <authorList>
            <person name="Garcia R."/>
            <person name="Popoff A."/>
            <person name="Bader C.D."/>
            <person name="Loehr J."/>
            <person name="Walesch S."/>
            <person name="Walt C."/>
            <person name="Boldt J."/>
            <person name="Bunk B."/>
            <person name="Haeckl F.J.F.P.J."/>
            <person name="Gunesch A.P."/>
            <person name="Birkelbach J."/>
            <person name="Nuebel U."/>
            <person name="Pietschmann T."/>
            <person name="Bach T."/>
            <person name="Mueller R."/>
        </authorList>
    </citation>
    <scope>NUCLEOTIDE SEQUENCE</scope>
    <source>
        <strain evidence="1">MSr11367</strain>
    </source>
</reference>
<dbReference type="Proteomes" id="UP001374803">
    <property type="component" value="Chromosome"/>
</dbReference>
<gene>
    <name evidence="1" type="ORF">LVJ94_41820</name>
</gene>
<dbReference type="SUPFAM" id="SSF54909">
    <property type="entry name" value="Dimeric alpha+beta barrel"/>
    <property type="match status" value="2"/>
</dbReference>
<keyword evidence="2" id="KW-1185">Reference proteome</keyword>
<dbReference type="Gene3D" id="3.30.70.100">
    <property type="match status" value="2"/>
</dbReference>
<evidence type="ECO:0000313" key="2">
    <source>
        <dbReference type="Proteomes" id="UP001374803"/>
    </source>
</evidence>
<sequence length="208" mass="22533">MPSAEPPHAHATFVSIERVAVHDAAAAARVIDDATTRGSVFRATEGFLGDQIHQSADHHTVIHRVEWASEAAAAASGIRAVSAFLGWTAPALHGPNDTDVPGVASLATRHLRGRESYDALLALMAQSGAWKRNFPGFIFAIPHLGLDGRTFVMYTAWVDHSAYRAWISDPRLSVGQEEIARLEVAPPEYLLCEIVTNSHRAIRGPSRT</sequence>
<proteinExistence type="predicted"/>